<dbReference type="InterPro" id="IPR003593">
    <property type="entry name" value="AAA+_ATPase"/>
</dbReference>
<evidence type="ECO:0000256" key="2">
    <source>
        <dbReference type="ARBA" id="ARBA00022448"/>
    </source>
</evidence>
<dbReference type="SMART" id="SM00382">
    <property type="entry name" value="AAA"/>
    <property type="match status" value="1"/>
</dbReference>
<keyword evidence="6 14" id="KW-0067">ATP-binding</keyword>
<dbReference type="Pfam" id="PF00664">
    <property type="entry name" value="ABC_membrane"/>
    <property type="match status" value="1"/>
</dbReference>
<feature type="domain" description="ABC transporter" evidence="12">
    <location>
        <begin position="330"/>
        <end position="563"/>
    </location>
</feature>
<sequence length="606" mass="64465">MRDLARLASGHRGVLSLAILLTLVASALGMLQPLLVRQAIDSAGHSSLPWHLLTGLVVLFAAQALADAVGLFLLERTGEGVVLGLRRRLIARLLRLRMRVYDEHRIGDLISRVSADTTVLREVTTQASVQLITGALTGIGTVVLMVWLDPFLFLVVISTVAVAAAVVGSLLGRLRAASERAQHSVGAMTADLERALGAIRTVRASRAEEREAQHVGSRARAAYAAGVQAARITSVMSPAVELALRGSLLLVLLIGGTRVARDATSLGELTAFLLYATYLVVPLASVLQGIGSVQRGMGALQRVQEAGALPVEDADGRARPAPAGNGAPVLELRDVRFGYGDRPVLRGVSLTVPPRAHVALVGRSGAGKSTVFSLVERFYEPGSGTILFRGEDIRELGRTDYRSRIALVDQNTPVLHGSLRENLCYTAPHAEEADLERVVRLVNLTELVDRLPSGLDSPVGERGNRLSGGECQRIAIARALLGRPSLLLLDEPTAHLDTVNEAALVRAIDRISEECALLVIAHRISTVCQADRIVVLDAGEVVAEGSHETLLESSSHYRGLVLGELAHNSPDNVEDSPGTGSRPSETGKLPKGNFAWMDLGPPPAQC</sequence>
<feature type="transmembrane region" description="Helical" evidence="11">
    <location>
        <begin position="272"/>
        <end position="293"/>
    </location>
</feature>
<feature type="transmembrane region" description="Helical" evidence="11">
    <location>
        <begin position="129"/>
        <end position="147"/>
    </location>
</feature>
<keyword evidence="15" id="KW-1185">Reference proteome</keyword>
<dbReference type="PANTHER" id="PTHR43394:SF1">
    <property type="entry name" value="ATP-BINDING CASSETTE SUB-FAMILY B MEMBER 10, MITOCHONDRIAL"/>
    <property type="match status" value="1"/>
</dbReference>
<evidence type="ECO:0000256" key="10">
    <source>
        <dbReference type="SAM" id="MobiDB-lite"/>
    </source>
</evidence>
<evidence type="ECO:0000313" key="15">
    <source>
        <dbReference type="Proteomes" id="UP000238362"/>
    </source>
</evidence>
<evidence type="ECO:0000256" key="8">
    <source>
        <dbReference type="ARBA" id="ARBA00023136"/>
    </source>
</evidence>
<keyword evidence="3" id="KW-1003">Cell membrane</keyword>
<accession>A0A2T0M1C2</accession>
<dbReference type="GO" id="GO:0016887">
    <property type="term" value="F:ATP hydrolysis activity"/>
    <property type="evidence" value="ECO:0007669"/>
    <property type="project" value="InterPro"/>
</dbReference>
<dbReference type="InterPro" id="IPR017871">
    <property type="entry name" value="ABC_transporter-like_CS"/>
</dbReference>
<dbReference type="CDD" id="cd18551">
    <property type="entry name" value="ABC_6TM_LmrA_like"/>
    <property type="match status" value="1"/>
</dbReference>
<evidence type="ECO:0000259" key="12">
    <source>
        <dbReference type="PROSITE" id="PS50893"/>
    </source>
</evidence>
<dbReference type="SUPFAM" id="SSF90123">
    <property type="entry name" value="ABC transporter transmembrane region"/>
    <property type="match status" value="1"/>
</dbReference>
<comment type="caution">
    <text evidence="14">The sequence shown here is derived from an EMBL/GenBank/DDBJ whole genome shotgun (WGS) entry which is preliminary data.</text>
</comment>
<dbReference type="InterPro" id="IPR036640">
    <property type="entry name" value="ABC1_TM_sf"/>
</dbReference>
<name>A0A2T0M1C2_9PSEU</name>
<dbReference type="GO" id="GO:0005886">
    <property type="term" value="C:plasma membrane"/>
    <property type="evidence" value="ECO:0007669"/>
    <property type="project" value="UniProtKB-SubCell"/>
</dbReference>
<gene>
    <name evidence="14" type="ORF">B0I33_102527</name>
</gene>
<evidence type="ECO:0000256" key="4">
    <source>
        <dbReference type="ARBA" id="ARBA00022692"/>
    </source>
</evidence>
<dbReference type="Gene3D" id="3.40.50.300">
    <property type="entry name" value="P-loop containing nucleotide triphosphate hydrolases"/>
    <property type="match status" value="1"/>
</dbReference>
<protein>
    <submittedName>
        <fullName evidence="14">ATP-binding cassette subfamily B protein/ATP-binding cassette subfamily C protein</fullName>
    </submittedName>
</protein>
<comment type="similarity">
    <text evidence="9">Belongs to the ABC transporter superfamily. Lipid exporter (TC 3.A.1.106) family.</text>
</comment>
<dbReference type="Gene3D" id="1.20.1560.10">
    <property type="entry name" value="ABC transporter type 1, transmembrane domain"/>
    <property type="match status" value="1"/>
</dbReference>
<evidence type="ECO:0000256" key="9">
    <source>
        <dbReference type="ARBA" id="ARBA00061644"/>
    </source>
</evidence>
<reference evidence="14 15" key="1">
    <citation type="submission" date="2018-03" db="EMBL/GenBank/DDBJ databases">
        <title>Genomic Encyclopedia of Type Strains, Phase III (KMG-III): the genomes of soil and plant-associated and newly described type strains.</title>
        <authorList>
            <person name="Whitman W."/>
        </authorList>
    </citation>
    <scope>NUCLEOTIDE SEQUENCE [LARGE SCALE GENOMIC DNA]</scope>
    <source>
        <strain evidence="14 15">CGMCC 4.7125</strain>
    </source>
</reference>
<feature type="region of interest" description="Disordered" evidence="10">
    <location>
        <begin position="568"/>
        <end position="606"/>
    </location>
</feature>
<dbReference type="GO" id="GO:0015421">
    <property type="term" value="F:ABC-type oligopeptide transporter activity"/>
    <property type="evidence" value="ECO:0007669"/>
    <property type="project" value="TreeGrafter"/>
</dbReference>
<dbReference type="InterPro" id="IPR039421">
    <property type="entry name" value="Type_1_exporter"/>
</dbReference>
<dbReference type="InterPro" id="IPR027417">
    <property type="entry name" value="P-loop_NTPase"/>
</dbReference>
<evidence type="ECO:0000256" key="6">
    <source>
        <dbReference type="ARBA" id="ARBA00022840"/>
    </source>
</evidence>
<dbReference type="RefSeq" id="WP_245900457.1">
    <property type="nucleotide sequence ID" value="NZ_PVNH01000002.1"/>
</dbReference>
<keyword evidence="2" id="KW-0813">Transport</keyword>
<evidence type="ECO:0000313" key="14">
    <source>
        <dbReference type="EMBL" id="PRX50406.1"/>
    </source>
</evidence>
<feature type="transmembrane region" description="Helical" evidence="11">
    <location>
        <begin position="53"/>
        <end position="74"/>
    </location>
</feature>
<feature type="transmembrane region" description="Helical" evidence="11">
    <location>
        <begin position="153"/>
        <end position="172"/>
    </location>
</feature>
<keyword evidence="5" id="KW-0547">Nucleotide-binding</keyword>
<organism evidence="14 15">
    <name type="scientific">Prauserella shujinwangii</name>
    <dbReference type="NCBI Taxonomy" id="1453103"/>
    <lineage>
        <taxon>Bacteria</taxon>
        <taxon>Bacillati</taxon>
        <taxon>Actinomycetota</taxon>
        <taxon>Actinomycetes</taxon>
        <taxon>Pseudonocardiales</taxon>
        <taxon>Pseudonocardiaceae</taxon>
        <taxon>Prauserella</taxon>
    </lineage>
</organism>
<keyword evidence="8 11" id="KW-0472">Membrane</keyword>
<dbReference type="EMBL" id="PVNH01000002">
    <property type="protein sequence ID" value="PRX50406.1"/>
    <property type="molecule type" value="Genomic_DNA"/>
</dbReference>
<dbReference type="PROSITE" id="PS00211">
    <property type="entry name" value="ABC_TRANSPORTER_1"/>
    <property type="match status" value="1"/>
</dbReference>
<keyword evidence="7 11" id="KW-1133">Transmembrane helix</keyword>
<evidence type="ECO:0000256" key="3">
    <source>
        <dbReference type="ARBA" id="ARBA00022475"/>
    </source>
</evidence>
<keyword evidence="4 11" id="KW-0812">Transmembrane</keyword>
<evidence type="ECO:0000256" key="11">
    <source>
        <dbReference type="SAM" id="Phobius"/>
    </source>
</evidence>
<dbReference type="InterPro" id="IPR011527">
    <property type="entry name" value="ABC1_TM_dom"/>
</dbReference>
<dbReference type="AlphaFoldDB" id="A0A2T0M1C2"/>
<evidence type="ECO:0000259" key="13">
    <source>
        <dbReference type="PROSITE" id="PS50929"/>
    </source>
</evidence>
<dbReference type="GO" id="GO:0005524">
    <property type="term" value="F:ATP binding"/>
    <property type="evidence" value="ECO:0007669"/>
    <property type="project" value="UniProtKB-KW"/>
</dbReference>
<comment type="subcellular location">
    <subcellularLocation>
        <location evidence="1">Cell membrane</location>
        <topology evidence="1">Multi-pass membrane protein</topology>
    </subcellularLocation>
</comment>
<dbReference type="PROSITE" id="PS50929">
    <property type="entry name" value="ABC_TM1F"/>
    <property type="match status" value="1"/>
</dbReference>
<evidence type="ECO:0000256" key="5">
    <source>
        <dbReference type="ARBA" id="ARBA00022741"/>
    </source>
</evidence>
<proteinExistence type="inferred from homology"/>
<dbReference type="Proteomes" id="UP000238362">
    <property type="component" value="Unassembled WGS sequence"/>
</dbReference>
<dbReference type="SUPFAM" id="SSF52540">
    <property type="entry name" value="P-loop containing nucleoside triphosphate hydrolases"/>
    <property type="match status" value="1"/>
</dbReference>
<dbReference type="PANTHER" id="PTHR43394">
    <property type="entry name" value="ATP-DEPENDENT PERMEASE MDL1, MITOCHONDRIAL"/>
    <property type="match status" value="1"/>
</dbReference>
<dbReference type="InterPro" id="IPR003439">
    <property type="entry name" value="ABC_transporter-like_ATP-bd"/>
</dbReference>
<feature type="domain" description="ABC transmembrane type-1" evidence="13">
    <location>
        <begin position="17"/>
        <end position="295"/>
    </location>
</feature>
<evidence type="ECO:0000256" key="1">
    <source>
        <dbReference type="ARBA" id="ARBA00004651"/>
    </source>
</evidence>
<dbReference type="PROSITE" id="PS50893">
    <property type="entry name" value="ABC_TRANSPORTER_2"/>
    <property type="match status" value="1"/>
</dbReference>
<evidence type="ECO:0000256" key="7">
    <source>
        <dbReference type="ARBA" id="ARBA00022989"/>
    </source>
</evidence>
<dbReference type="FunFam" id="3.40.50.300:FF:000299">
    <property type="entry name" value="ABC transporter ATP-binding protein/permease"/>
    <property type="match status" value="1"/>
</dbReference>
<dbReference type="Pfam" id="PF00005">
    <property type="entry name" value="ABC_tran"/>
    <property type="match status" value="1"/>
</dbReference>